<evidence type="ECO:0000313" key="3">
    <source>
        <dbReference type="EMBL" id="OUP66476.1"/>
    </source>
</evidence>
<keyword evidence="1" id="KW-1133">Transmembrane helix</keyword>
<protein>
    <recommendedName>
        <fullName evidence="2">Bypass of forespore C C-terminal domain-containing protein</fullName>
    </recommendedName>
</protein>
<keyword evidence="1" id="KW-0472">Membrane</keyword>
<dbReference type="Pfam" id="PF08955">
    <property type="entry name" value="BofC_C"/>
    <property type="match status" value="1"/>
</dbReference>
<keyword evidence="1" id="KW-0812">Transmembrane</keyword>
<evidence type="ECO:0000313" key="6">
    <source>
        <dbReference type="Proteomes" id="UP000260828"/>
    </source>
</evidence>
<evidence type="ECO:0000256" key="1">
    <source>
        <dbReference type="SAM" id="Phobius"/>
    </source>
</evidence>
<reference evidence="5" key="1">
    <citation type="submission" date="2017-04" db="EMBL/GenBank/DDBJ databases">
        <title>Function of individual gut microbiota members based on whole genome sequencing of pure cultures obtained from chicken caecum.</title>
        <authorList>
            <person name="Medvecky M."/>
            <person name="Cejkova D."/>
            <person name="Polansky O."/>
            <person name="Karasova D."/>
            <person name="Kubasova T."/>
            <person name="Cizek A."/>
            <person name="Rychlik I."/>
        </authorList>
    </citation>
    <scope>NUCLEOTIDE SEQUENCE [LARGE SCALE GENOMIC DNA]</scope>
    <source>
        <strain evidence="5">An175</strain>
    </source>
</reference>
<reference evidence="4 6" key="3">
    <citation type="submission" date="2018-08" db="EMBL/GenBank/DDBJ databases">
        <title>A genome reference for cultivated species of the human gut microbiota.</title>
        <authorList>
            <person name="Zou Y."/>
            <person name="Xue W."/>
            <person name="Luo G."/>
        </authorList>
    </citation>
    <scope>NUCLEOTIDE SEQUENCE [LARGE SCALE GENOMIC DNA]</scope>
    <source>
        <strain evidence="4 6">TF05-12AC</strain>
    </source>
</reference>
<sequence length="157" mass="17167">MTRICIFYLNSAKNIVNESTAKKFFCRGGAKPAAAAAPILTGGTLMRNAILLTLIGVIAVSLITIGVVYALPPQTPSVLTPSGASEQIVSEDTSNYPYLLRTYEGKLAVFTDDLVQPDLVFDVYVRTLPELDQQQLSRGIRVKTYDELTSMIEDYIS</sequence>
<dbReference type="EMBL" id="NFKP01000040">
    <property type="protein sequence ID" value="OUP66476.1"/>
    <property type="molecule type" value="Genomic_DNA"/>
</dbReference>
<accession>A0A1Y4MCH1</accession>
<dbReference type="InterPro" id="IPR015050">
    <property type="entry name" value="BofC_C"/>
</dbReference>
<evidence type="ECO:0000313" key="4">
    <source>
        <dbReference type="EMBL" id="RGE67331.1"/>
    </source>
</evidence>
<name>A0A1Y4MCH1_9FIRM</name>
<proteinExistence type="predicted"/>
<dbReference type="AlphaFoldDB" id="A0A1Y4MCH1"/>
<evidence type="ECO:0000259" key="2">
    <source>
        <dbReference type="Pfam" id="PF08955"/>
    </source>
</evidence>
<dbReference type="Proteomes" id="UP000260828">
    <property type="component" value="Unassembled WGS sequence"/>
</dbReference>
<reference evidence="3" key="2">
    <citation type="journal article" date="2018" name="BMC Genomics">
        <title>Whole genome sequencing and function prediction of 133 gut anaerobes isolated from chicken caecum in pure cultures.</title>
        <authorList>
            <person name="Medvecky M."/>
            <person name="Cejkova D."/>
            <person name="Polansky O."/>
            <person name="Karasova D."/>
            <person name="Kubasova T."/>
            <person name="Cizek A."/>
            <person name="Rychlik I."/>
        </authorList>
    </citation>
    <scope>NUCLEOTIDE SEQUENCE</scope>
    <source>
        <strain evidence="3">An175</strain>
    </source>
</reference>
<dbReference type="Proteomes" id="UP000196386">
    <property type="component" value="Unassembled WGS sequence"/>
</dbReference>
<comment type="caution">
    <text evidence="3">The sequence shown here is derived from an EMBL/GenBank/DDBJ whole genome shotgun (WGS) entry which is preliminary data.</text>
</comment>
<feature type="domain" description="Bypass of forespore C C-terminal" evidence="2">
    <location>
        <begin position="120"/>
        <end position="154"/>
    </location>
</feature>
<dbReference type="EMBL" id="QVME01000005">
    <property type="protein sequence ID" value="RGE67331.1"/>
    <property type="molecule type" value="Genomic_DNA"/>
</dbReference>
<organism evidence="3 5">
    <name type="scientific">Anaerotruncus colihominis</name>
    <dbReference type="NCBI Taxonomy" id="169435"/>
    <lineage>
        <taxon>Bacteria</taxon>
        <taxon>Bacillati</taxon>
        <taxon>Bacillota</taxon>
        <taxon>Clostridia</taxon>
        <taxon>Eubacteriales</taxon>
        <taxon>Oscillospiraceae</taxon>
        <taxon>Anaerotruncus</taxon>
    </lineage>
</organism>
<gene>
    <name evidence="3" type="ORF">B5F11_19295</name>
    <name evidence="4" type="ORF">DXC40_11050</name>
</gene>
<feature type="transmembrane region" description="Helical" evidence="1">
    <location>
        <begin position="49"/>
        <end position="71"/>
    </location>
</feature>
<evidence type="ECO:0000313" key="5">
    <source>
        <dbReference type="Proteomes" id="UP000196386"/>
    </source>
</evidence>